<evidence type="ECO:0000313" key="1">
    <source>
        <dbReference type="EMBL" id="EDL88316.1"/>
    </source>
</evidence>
<proteinExistence type="predicted"/>
<reference evidence="1 2" key="2">
    <citation type="submission" date="2005-07" db="EMBL/GenBank/DDBJ databases">
        <authorList>
            <person name="Mural R.J."/>
            <person name="Li P.W."/>
            <person name="Adams M.D."/>
            <person name="Amanatides P.G."/>
            <person name="Baden-Tillson H."/>
            <person name="Barnstead M."/>
            <person name="Chin S.H."/>
            <person name="Dew I."/>
            <person name="Evans C.A."/>
            <person name="Ferriera S."/>
            <person name="Flanigan M."/>
            <person name="Fosler C."/>
            <person name="Glodek A."/>
            <person name="Gu Z."/>
            <person name="Holt R.A."/>
            <person name="Jennings D."/>
            <person name="Kraft C.L."/>
            <person name="Lu F."/>
            <person name="Nguyen T."/>
            <person name="Nusskern D.R."/>
            <person name="Pfannkoch C.M."/>
            <person name="Sitter C."/>
            <person name="Sutton G.G."/>
            <person name="Venter J.C."/>
            <person name="Wang Z."/>
            <person name="Woodage T."/>
            <person name="Zheng X.H."/>
            <person name="Zhong F."/>
        </authorList>
    </citation>
    <scope>NUCLEOTIDE SEQUENCE [LARGE SCALE GENOMIC DNA]</scope>
    <source>
        <strain evidence="1">BN</strain>
        <strain evidence="2">BN, Sprague-Dawley</strain>
    </source>
</reference>
<name>A6KE11_RAT</name>
<organism evidence="1 2">
    <name type="scientific">Rattus norvegicus</name>
    <name type="common">Rat</name>
    <dbReference type="NCBI Taxonomy" id="10116"/>
    <lineage>
        <taxon>Eukaryota</taxon>
        <taxon>Metazoa</taxon>
        <taxon>Chordata</taxon>
        <taxon>Craniata</taxon>
        <taxon>Vertebrata</taxon>
        <taxon>Euteleostomi</taxon>
        <taxon>Mammalia</taxon>
        <taxon>Eutheria</taxon>
        <taxon>Euarchontoglires</taxon>
        <taxon>Glires</taxon>
        <taxon>Rodentia</taxon>
        <taxon>Myomorpha</taxon>
        <taxon>Muroidea</taxon>
        <taxon>Muridae</taxon>
        <taxon>Murinae</taxon>
        <taxon>Rattus</taxon>
    </lineage>
</organism>
<dbReference type="AlphaFoldDB" id="A6KE11"/>
<dbReference type="Proteomes" id="UP000234681">
    <property type="component" value="Chromosome 15"/>
</dbReference>
<accession>A6KE11</accession>
<protein>
    <submittedName>
        <fullName evidence="1">RCG61263, isoform CRA_a</fullName>
    </submittedName>
</protein>
<evidence type="ECO:0000313" key="2">
    <source>
        <dbReference type="Proteomes" id="UP000234681"/>
    </source>
</evidence>
<dbReference type="EMBL" id="CH474040">
    <property type="protein sequence ID" value="EDL88315.1"/>
    <property type="molecule type" value="Genomic_DNA"/>
</dbReference>
<sequence length="79" mass="8748">MSHSSHSNIFFLKPDTPLLSVTVGDSCLLCCWSLSAERISDWDPLTLSWALPNLEFISSCSFPNCANLDHMSPLLYAAE</sequence>
<gene>
    <name evidence="1" type="ORF">rCG_61263</name>
</gene>
<reference evidence="1" key="1">
    <citation type="journal article" date="2005" name="Genome Res.">
        <title>Gene and alternative splicing annotation with AIR.</title>
        <authorList>
            <person name="Florea L."/>
            <person name="Di Francesco V."/>
            <person name="Miller J."/>
            <person name="Turner R."/>
            <person name="Yao A."/>
            <person name="Harris M."/>
            <person name="Walenz B."/>
            <person name="Mobarry C."/>
            <person name="Merkulov G.V."/>
            <person name="Charlab R."/>
            <person name="Dew I."/>
            <person name="Deng Z."/>
            <person name="Istrail S."/>
            <person name="Li P."/>
            <person name="Sutton G."/>
        </authorList>
    </citation>
    <scope>NUCLEOTIDE SEQUENCE</scope>
    <source>
        <strain evidence="1">BN</strain>
    </source>
</reference>
<dbReference type="EMBL" id="CH474040">
    <property type="protein sequence ID" value="EDL88316.1"/>
    <property type="molecule type" value="Genomic_DNA"/>
</dbReference>